<accession>A0AAD3S2S1</accession>
<evidence type="ECO:0000256" key="1">
    <source>
        <dbReference type="ARBA" id="ARBA00004123"/>
    </source>
</evidence>
<evidence type="ECO:0000313" key="9">
    <source>
        <dbReference type="EMBL" id="GMH03296.1"/>
    </source>
</evidence>
<dbReference type="InterPro" id="IPR038933">
    <property type="entry name" value="Ovate"/>
</dbReference>
<dbReference type="GO" id="GO:0005634">
    <property type="term" value="C:nucleus"/>
    <property type="evidence" value="ECO:0007669"/>
    <property type="project" value="UniProtKB-SubCell"/>
</dbReference>
<dbReference type="InterPro" id="IPR006458">
    <property type="entry name" value="Ovate_C"/>
</dbReference>
<feature type="region of interest" description="Disordered" evidence="7">
    <location>
        <begin position="114"/>
        <end position="168"/>
    </location>
</feature>
<dbReference type="PANTHER" id="PTHR33057:SF17">
    <property type="entry name" value="TRANSCRIPTION REPRESSOR OFP8"/>
    <property type="match status" value="1"/>
</dbReference>
<evidence type="ECO:0000256" key="3">
    <source>
        <dbReference type="ARBA" id="ARBA00023015"/>
    </source>
</evidence>
<evidence type="ECO:0000256" key="4">
    <source>
        <dbReference type="ARBA" id="ARBA00023163"/>
    </source>
</evidence>
<evidence type="ECO:0000313" key="10">
    <source>
        <dbReference type="Proteomes" id="UP001279734"/>
    </source>
</evidence>
<dbReference type="PROSITE" id="PS51754">
    <property type="entry name" value="OVATE"/>
    <property type="match status" value="1"/>
</dbReference>
<dbReference type="Proteomes" id="UP001279734">
    <property type="component" value="Unassembled WGS sequence"/>
</dbReference>
<sequence>MENRLKLHFSRIIRSSFGSCKTQILSDVVDHKSPFFNPPSDRFQSSPTESFVAPNPKSRRPPATYPSMCRPRCPESFEEMVRDNCILPKESFPRHKISERNSLYDADDFTGHRCPPVSPASPLNQYFKLQTDDREKRKTKKKKPRKKKSSKPKKSHLKSSRGEAFPCPFISSSNDEDWFSSDDEREDENLFSSKSVSFSSYWSVSLNSDSEPSRPPIRLRNRRKMASKDNPEMGLLPLQGKMKGCFAVAKSSSDPHRDFRTSMVEMIIERQLFGAQELEQLLQCFLSLNSAHHHSVIVEVFTEIWETLFSSN</sequence>
<feature type="compositionally biased region" description="Basic residues" evidence="7">
    <location>
        <begin position="137"/>
        <end position="159"/>
    </location>
</feature>
<dbReference type="NCBIfam" id="TIGR01568">
    <property type="entry name" value="A_thal_3678"/>
    <property type="match status" value="1"/>
</dbReference>
<reference evidence="9" key="1">
    <citation type="submission" date="2023-05" db="EMBL/GenBank/DDBJ databases">
        <title>Nepenthes gracilis genome sequencing.</title>
        <authorList>
            <person name="Fukushima K."/>
        </authorList>
    </citation>
    <scope>NUCLEOTIDE SEQUENCE</scope>
    <source>
        <strain evidence="9">SING2019-196</strain>
    </source>
</reference>
<evidence type="ECO:0000259" key="8">
    <source>
        <dbReference type="PROSITE" id="PS51754"/>
    </source>
</evidence>
<evidence type="ECO:0000256" key="2">
    <source>
        <dbReference type="ARBA" id="ARBA00022491"/>
    </source>
</evidence>
<evidence type="ECO:0000256" key="5">
    <source>
        <dbReference type="ARBA" id="ARBA00023242"/>
    </source>
</evidence>
<dbReference type="PANTHER" id="PTHR33057">
    <property type="entry name" value="TRANSCRIPTION REPRESSOR OFP7-RELATED"/>
    <property type="match status" value="1"/>
</dbReference>
<name>A0AAD3S2S1_NEPGR</name>
<dbReference type="Pfam" id="PF04844">
    <property type="entry name" value="Ovate"/>
    <property type="match status" value="1"/>
</dbReference>
<protein>
    <recommendedName>
        <fullName evidence="6">Transcription repressor</fullName>
    </recommendedName>
    <alternativeName>
        <fullName evidence="6">Ovate family protein</fullName>
    </alternativeName>
</protein>
<evidence type="ECO:0000256" key="6">
    <source>
        <dbReference type="RuleBase" id="RU367028"/>
    </source>
</evidence>
<keyword evidence="3 6" id="KW-0805">Transcription regulation</keyword>
<comment type="function">
    <text evidence="6">Transcriptional repressor that regulates multiple aspects of plant growth and development.</text>
</comment>
<keyword evidence="4 6" id="KW-0804">Transcription</keyword>
<comment type="subcellular location">
    <subcellularLocation>
        <location evidence="1 6">Nucleus</location>
    </subcellularLocation>
</comment>
<feature type="domain" description="OVATE" evidence="8">
    <location>
        <begin position="248"/>
        <end position="307"/>
    </location>
</feature>
<dbReference type="GO" id="GO:0045892">
    <property type="term" value="P:negative regulation of DNA-templated transcription"/>
    <property type="evidence" value="ECO:0007669"/>
    <property type="project" value="UniProtKB-UniRule"/>
</dbReference>
<keyword evidence="2 6" id="KW-0678">Repressor</keyword>
<dbReference type="AlphaFoldDB" id="A0AAD3S2S1"/>
<gene>
    <name evidence="9" type="ORF">Nepgr_005135</name>
</gene>
<keyword evidence="10" id="KW-1185">Reference proteome</keyword>
<dbReference type="EMBL" id="BSYO01000004">
    <property type="protein sequence ID" value="GMH03296.1"/>
    <property type="molecule type" value="Genomic_DNA"/>
</dbReference>
<feature type="region of interest" description="Disordered" evidence="7">
    <location>
        <begin position="38"/>
        <end position="66"/>
    </location>
</feature>
<keyword evidence="5 6" id="KW-0539">Nucleus</keyword>
<evidence type="ECO:0000256" key="7">
    <source>
        <dbReference type="SAM" id="MobiDB-lite"/>
    </source>
</evidence>
<comment type="caution">
    <text evidence="9">The sequence shown here is derived from an EMBL/GenBank/DDBJ whole genome shotgun (WGS) entry which is preliminary data.</text>
</comment>
<organism evidence="9 10">
    <name type="scientific">Nepenthes gracilis</name>
    <name type="common">Slender pitcher plant</name>
    <dbReference type="NCBI Taxonomy" id="150966"/>
    <lineage>
        <taxon>Eukaryota</taxon>
        <taxon>Viridiplantae</taxon>
        <taxon>Streptophyta</taxon>
        <taxon>Embryophyta</taxon>
        <taxon>Tracheophyta</taxon>
        <taxon>Spermatophyta</taxon>
        <taxon>Magnoliopsida</taxon>
        <taxon>eudicotyledons</taxon>
        <taxon>Gunneridae</taxon>
        <taxon>Pentapetalae</taxon>
        <taxon>Caryophyllales</taxon>
        <taxon>Nepenthaceae</taxon>
        <taxon>Nepenthes</taxon>
    </lineage>
</organism>
<proteinExistence type="predicted"/>